<proteinExistence type="predicted"/>
<dbReference type="InterPro" id="IPR042184">
    <property type="entry name" value="YqeY/Aim41_N"/>
</dbReference>
<organism evidence="1 2">
    <name type="scientific">Pseudoxanthomonas winnipegensis</name>
    <dbReference type="NCBI Taxonomy" id="2480810"/>
    <lineage>
        <taxon>Bacteria</taxon>
        <taxon>Pseudomonadati</taxon>
        <taxon>Pseudomonadota</taxon>
        <taxon>Gammaproteobacteria</taxon>
        <taxon>Lysobacterales</taxon>
        <taxon>Lysobacteraceae</taxon>
        <taxon>Pseudoxanthomonas</taxon>
    </lineage>
</organism>
<dbReference type="InterPro" id="IPR019004">
    <property type="entry name" value="YqeY/Aim41"/>
</dbReference>
<dbReference type="OrthoDB" id="197059at2"/>
<dbReference type="PANTHER" id="PTHR28055:SF1">
    <property type="entry name" value="ALTERED INHERITANCE OF MITOCHONDRIA PROTEIN 41, MITOCHONDRIAL"/>
    <property type="match status" value="1"/>
</dbReference>
<protein>
    <recommendedName>
        <fullName evidence="3">Yqey-like protein</fullName>
    </recommendedName>
</protein>
<gene>
    <name evidence="1" type="ORF">EA660_09085</name>
</gene>
<name>A0A4Q8LAC6_9GAMM</name>
<dbReference type="Proteomes" id="UP000292627">
    <property type="component" value="Unassembled WGS sequence"/>
</dbReference>
<sequence>MTADAAQRLVTRLKADLTTAMRARNAAEVAVLRQLIAAVDNAQAVAVGDRHDTYVVHSFGDPAVEVPRRPLDEAALHRLIDDEIHTRRDAAATYRRLAQGAQAQALDDAITVLARYLTPAS</sequence>
<dbReference type="EMBL" id="SHMC01000003">
    <property type="protein sequence ID" value="TAA25592.1"/>
    <property type="molecule type" value="Genomic_DNA"/>
</dbReference>
<reference evidence="1 2" key="1">
    <citation type="submission" date="2019-02" db="EMBL/GenBank/DDBJ databases">
        <title>WGS of Pseudoxanthomonas species novum from clinical isolates.</title>
        <authorList>
            <person name="Bernier A.-M."/>
            <person name="Bernard K."/>
            <person name="Vachon A."/>
        </authorList>
    </citation>
    <scope>NUCLEOTIDE SEQUENCE [LARGE SCALE GENOMIC DNA]</scope>
    <source>
        <strain evidence="1 2">NML171200</strain>
    </source>
</reference>
<dbReference type="AlphaFoldDB" id="A0A4Q8LAC6"/>
<evidence type="ECO:0008006" key="3">
    <source>
        <dbReference type="Google" id="ProtNLM"/>
    </source>
</evidence>
<accession>A0A4Q8LAC6</accession>
<comment type="caution">
    <text evidence="1">The sequence shown here is derived from an EMBL/GenBank/DDBJ whole genome shotgun (WGS) entry which is preliminary data.</text>
</comment>
<dbReference type="PANTHER" id="PTHR28055">
    <property type="entry name" value="ALTERED INHERITANCE OF MITOCHONDRIA PROTEIN 41, MITOCHONDRIAL"/>
    <property type="match status" value="1"/>
</dbReference>
<dbReference type="Gene3D" id="1.10.1510.10">
    <property type="entry name" value="Uncharacterised protein YqeY/AIM41 PF09424, N-terminal domain"/>
    <property type="match status" value="1"/>
</dbReference>
<evidence type="ECO:0000313" key="2">
    <source>
        <dbReference type="Proteomes" id="UP000292627"/>
    </source>
</evidence>
<evidence type="ECO:0000313" key="1">
    <source>
        <dbReference type="EMBL" id="TAA25592.1"/>
    </source>
</evidence>
<dbReference type="RefSeq" id="WP_130551217.1">
    <property type="nucleotide sequence ID" value="NZ_SHMC01000003.1"/>
</dbReference>